<dbReference type="SMART" id="SM00387">
    <property type="entry name" value="HATPase_c"/>
    <property type="match status" value="1"/>
</dbReference>
<gene>
    <name evidence="17" type="ORF">EV202_10162</name>
</gene>
<feature type="transmembrane region" description="Helical" evidence="14">
    <location>
        <begin position="370"/>
        <end position="394"/>
    </location>
</feature>
<accession>A0A4R2LQL9</accession>
<keyword evidence="10 14" id="KW-1133">Transmembrane helix</keyword>
<keyword evidence="5" id="KW-0808">Transferase</keyword>
<dbReference type="Gene3D" id="1.10.287.130">
    <property type="match status" value="1"/>
</dbReference>
<dbReference type="SUPFAM" id="SSF47384">
    <property type="entry name" value="Homodimeric domain of signal transducing histidine kinase"/>
    <property type="match status" value="1"/>
</dbReference>
<evidence type="ECO:0000256" key="2">
    <source>
        <dbReference type="ARBA" id="ARBA00004370"/>
    </source>
</evidence>
<keyword evidence="6 14" id="KW-0812">Transmembrane</keyword>
<dbReference type="PANTHER" id="PTHR43711">
    <property type="entry name" value="TWO-COMPONENT HISTIDINE KINASE"/>
    <property type="match status" value="1"/>
</dbReference>
<protein>
    <recommendedName>
        <fullName evidence="3">histidine kinase</fullName>
        <ecNumber evidence="3">2.7.13.3</ecNumber>
    </recommendedName>
</protein>
<dbReference type="SMART" id="SM00388">
    <property type="entry name" value="HisKA"/>
    <property type="match status" value="1"/>
</dbReference>
<evidence type="ECO:0000313" key="18">
    <source>
        <dbReference type="Proteomes" id="UP000295600"/>
    </source>
</evidence>
<dbReference type="EC" id="2.7.13.3" evidence="3"/>
<name>A0A4R2LQL9_9BACE</name>
<evidence type="ECO:0000256" key="11">
    <source>
        <dbReference type="ARBA" id="ARBA00023012"/>
    </source>
</evidence>
<evidence type="ECO:0000256" key="7">
    <source>
        <dbReference type="ARBA" id="ARBA00022741"/>
    </source>
</evidence>
<evidence type="ECO:0000259" key="16">
    <source>
        <dbReference type="PROSITE" id="PS50109"/>
    </source>
</evidence>
<feature type="signal peptide" evidence="15">
    <location>
        <begin position="1"/>
        <end position="20"/>
    </location>
</feature>
<evidence type="ECO:0000256" key="9">
    <source>
        <dbReference type="ARBA" id="ARBA00022840"/>
    </source>
</evidence>
<dbReference type="RefSeq" id="WP_131924520.1">
    <property type="nucleotide sequence ID" value="NZ_JBQMXT010000048.1"/>
</dbReference>
<dbReference type="GO" id="GO:0016020">
    <property type="term" value="C:membrane"/>
    <property type="evidence" value="ECO:0007669"/>
    <property type="project" value="UniProtKB-SubCell"/>
</dbReference>
<dbReference type="InterPro" id="IPR036097">
    <property type="entry name" value="HisK_dim/P_sf"/>
</dbReference>
<keyword evidence="9" id="KW-0067">ATP-binding</keyword>
<evidence type="ECO:0000313" key="17">
    <source>
        <dbReference type="EMBL" id="TCO96291.1"/>
    </source>
</evidence>
<evidence type="ECO:0000256" key="12">
    <source>
        <dbReference type="ARBA" id="ARBA00023136"/>
    </source>
</evidence>
<dbReference type="InterPro" id="IPR003594">
    <property type="entry name" value="HATPase_dom"/>
</dbReference>
<dbReference type="PRINTS" id="PR00344">
    <property type="entry name" value="BCTRLSENSOR"/>
</dbReference>
<organism evidence="17 18">
    <name type="scientific">Prevotella heparinolytica</name>
    <dbReference type="NCBI Taxonomy" id="28113"/>
    <lineage>
        <taxon>Bacteria</taxon>
        <taxon>Pseudomonadati</taxon>
        <taxon>Bacteroidota</taxon>
        <taxon>Bacteroidia</taxon>
        <taxon>Bacteroidales</taxon>
        <taxon>Bacteroidaceae</taxon>
        <taxon>Bacteroides</taxon>
    </lineage>
</organism>
<dbReference type="FunFam" id="1.10.287.130:FF:000004">
    <property type="entry name" value="Ethylene receptor 1"/>
    <property type="match status" value="1"/>
</dbReference>
<keyword evidence="13" id="KW-0175">Coiled coil</keyword>
<dbReference type="InterPro" id="IPR004358">
    <property type="entry name" value="Sig_transdc_His_kin-like_C"/>
</dbReference>
<dbReference type="Proteomes" id="UP000295600">
    <property type="component" value="Unassembled WGS sequence"/>
</dbReference>
<feature type="chain" id="PRO_5020592104" description="histidine kinase" evidence="15">
    <location>
        <begin position="21"/>
        <end position="662"/>
    </location>
</feature>
<evidence type="ECO:0000256" key="1">
    <source>
        <dbReference type="ARBA" id="ARBA00000085"/>
    </source>
</evidence>
<keyword evidence="4" id="KW-0597">Phosphoprotein</keyword>
<dbReference type="GO" id="GO:0000155">
    <property type="term" value="F:phosphorelay sensor kinase activity"/>
    <property type="evidence" value="ECO:0007669"/>
    <property type="project" value="InterPro"/>
</dbReference>
<evidence type="ECO:0000256" key="4">
    <source>
        <dbReference type="ARBA" id="ARBA00022553"/>
    </source>
</evidence>
<dbReference type="AlphaFoldDB" id="A0A4R2LQL9"/>
<evidence type="ECO:0000256" key="14">
    <source>
        <dbReference type="SAM" id="Phobius"/>
    </source>
</evidence>
<evidence type="ECO:0000256" key="8">
    <source>
        <dbReference type="ARBA" id="ARBA00022777"/>
    </source>
</evidence>
<dbReference type="SUPFAM" id="SSF55874">
    <property type="entry name" value="ATPase domain of HSP90 chaperone/DNA topoisomerase II/histidine kinase"/>
    <property type="match status" value="1"/>
</dbReference>
<dbReference type="InterPro" id="IPR003661">
    <property type="entry name" value="HisK_dim/P_dom"/>
</dbReference>
<keyword evidence="8 17" id="KW-0418">Kinase</keyword>
<sequence length="662" mass="77283">MKRIIKTFFFLYFCLSAAYAQQQEKNKEEILIISSYSYESKYIYSNITKFVNEYTRLDGKYSPVVESINCLSLDERTNWMNRMKKILDKHPDAKFILLLGPEAWSCYFSLTEEKYKKIPLGCIMGQRYGATFTDNAIPSLQVADTQKQGIVDYKQVMEQFNVRFFDYYEYDTDSDYKLITRLFPSTKNIAIISDNTYLGLSEMRIVKHTLEKNYPHMNLIYINGSRMDLEEALHTTASLPENTAAILCIWRFDKKNVIYMKNAEYLFKEANNELPVFSLTGTGIGYWCIGGSIPKYNEEVGVTLAQHVYQHIDKEKKDFPVYLHRCYNEFRFDMDKLKKFNLSKEMLPDKSIYINDTTLNWKEVLHNYRWYLLLMSVVMISLIVGIIISIHYSWHIHQLKNKLMDDKKRLEDSEKELRSAKDKAEESNRLKSAFISNMSHEIRTPLNAIVGFSTILQEETKQNKNIKEYVNIISYNSDLLLKLINDILDLSRLESDKQNFNFSKTDLIPHCQNVMNSIQTSINKDTKLYFRHSTLTANAETDLTKFNQILINLIGNAAKFTREGFIELSVKPDDEAQEWVFSVTDTGCGIPLDKQKAVFERFYKLDEYVQGTGLGLSICKITIKKLGGRIWIDSEYMQGARFIFTIPYKHKRDVTTTPLIIE</sequence>
<dbReference type="InterPro" id="IPR050736">
    <property type="entry name" value="Sensor_HK_Regulatory"/>
</dbReference>
<dbReference type="InterPro" id="IPR036890">
    <property type="entry name" value="HATPase_C_sf"/>
</dbReference>
<evidence type="ECO:0000256" key="5">
    <source>
        <dbReference type="ARBA" id="ARBA00022679"/>
    </source>
</evidence>
<feature type="coiled-coil region" evidence="13">
    <location>
        <begin position="396"/>
        <end position="430"/>
    </location>
</feature>
<dbReference type="EMBL" id="SLXB01000001">
    <property type="protein sequence ID" value="TCO96291.1"/>
    <property type="molecule type" value="Genomic_DNA"/>
</dbReference>
<dbReference type="Pfam" id="PF00512">
    <property type="entry name" value="HisKA"/>
    <property type="match status" value="1"/>
</dbReference>
<dbReference type="CDD" id="cd00082">
    <property type="entry name" value="HisKA"/>
    <property type="match status" value="1"/>
</dbReference>
<evidence type="ECO:0000256" key="13">
    <source>
        <dbReference type="SAM" id="Coils"/>
    </source>
</evidence>
<proteinExistence type="predicted"/>
<comment type="caution">
    <text evidence="17">The sequence shown here is derived from an EMBL/GenBank/DDBJ whole genome shotgun (WGS) entry which is preliminary data.</text>
</comment>
<evidence type="ECO:0000256" key="10">
    <source>
        <dbReference type="ARBA" id="ARBA00022989"/>
    </source>
</evidence>
<dbReference type="PROSITE" id="PS50109">
    <property type="entry name" value="HIS_KIN"/>
    <property type="match status" value="1"/>
</dbReference>
<dbReference type="Pfam" id="PF02518">
    <property type="entry name" value="HATPase_c"/>
    <property type="match status" value="1"/>
</dbReference>
<keyword evidence="12 14" id="KW-0472">Membrane</keyword>
<dbReference type="GO" id="GO:0005524">
    <property type="term" value="F:ATP binding"/>
    <property type="evidence" value="ECO:0007669"/>
    <property type="project" value="UniProtKB-KW"/>
</dbReference>
<feature type="domain" description="Histidine kinase" evidence="16">
    <location>
        <begin position="437"/>
        <end position="650"/>
    </location>
</feature>
<keyword evidence="15" id="KW-0732">Signal</keyword>
<comment type="catalytic activity">
    <reaction evidence="1">
        <text>ATP + protein L-histidine = ADP + protein N-phospho-L-histidine.</text>
        <dbReference type="EC" id="2.7.13.3"/>
    </reaction>
</comment>
<dbReference type="PANTHER" id="PTHR43711:SF31">
    <property type="entry name" value="HISTIDINE KINASE"/>
    <property type="match status" value="1"/>
</dbReference>
<evidence type="ECO:0000256" key="3">
    <source>
        <dbReference type="ARBA" id="ARBA00012438"/>
    </source>
</evidence>
<keyword evidence="11" id="KW-0902">Two-component regulatory system</keyword>
<dbReference type="Gene3D" id="3.30.565.10">
    <property type="entry name" value="Histidine kinase-like ATPase, C-terminal domain"/>
    <property type="match status" value="1"/>
</dbReference>
<evidence type="ECO:0000256" key="15">
    <source>
        <dbReference type="SAM" id="SignalP"/>
    </source>
</evidence>
<comment type="subcellular location">
    <subcellularLocation>
        <location evidence="2">Membrane</location>
    </subcellularLocation>
</comment>
<dbReference type="InterPro" id="IPR005467">
    <property type="entry name" value="His_kinase_dom"/>
</dbReference>
<evidence type="ECO:0000256" key="6">
    <source>
        <dbReference type="ARBA" id="ARBA00022692"/>
    </source>
</evidence>
<reference evidence="17 18" key="1">
    <citation type="submission" date="2019-03" db="EMBL/GenBank/DDBJ databases">
        <title>Genomic Encyclopedia of Type Strains, Phase IV (KMG-IV): sequencing the most valuable type-strain genomes for metagenomic binning, comparative biology and taxonomic classification.</title>
        <authorList>
            <person name="Goeker M."/>
        </authorList>
    </citation>
    <scope>NUCLEOTIDE SEQUENCE [LARGE SCALE GENOMIC DNA]</scope>
    <source>
        <strain evidence="17 18">DSM 23917</strain>
    </source>
</reference>
<keyword evidence="7" id="KW-0547">Nucleotide-binding</keyword>